<dbReference type="AlphaFoldDB" id="A0A1G5F9D8"/>
<keyword evidence="1" id="KW-1133">Transmembrane helix</keyword>
<accession>A0A1G5F9D8</accession>
<dbReference type="OrthoDB" id="9814991at2"/>
<reference evidence="3" key="1">
    <citation type="submission" date="2016-10" db="EMBL/GenBank/DDBJ databases">
        <authorList>
            <person name="Varghese N."/>
            <person name="Submissions S."/>
        </authorList>
    </citation>
    <scope>NUCLEOTIDE SEQUENCE [LARGE SCALE GENOMIC DNA]</scope>
    <source>
        <strain evidence="3">XBD2006</strain>
    </source>
</reference>
<dbReference type="EMBL" id="FMUR01000014">
    <property type="protein sequence ID" value="SCY35876.1"/>
    <property type="molecule type" value="Genomic_DNA"/>
</dbReference>
<feature type="transmembrane region" description="Helical" evidence="1">
    <location>
        <begin position="21"/>
        <end position="47"/>
    </location>
</feature>
<feature type="transmembrane region" description="Helical" evidence="1">
    <location>
        <begin position="67"/>
        <end position="91"/>
    </location>
</feature>
<keyword evidence="1" id="KW-0472">Membrane</keyword>
<evidence type="ECO:0000313" key="3">
    <source>
        <dbReference type="Proteomes" id="UP000183047"/>
    </source>
</evidence>
<gene>
    <name evidence="2" type="ORF">SAMN02910451_02303</name>
</gene>
<protein>
    <submittedName>
        <fullName evidence="2">Uncharacterized membrane protein YesL</fullName>
    </submittedName>
</protein>
<dbReference type="Proteomes" id="UP000183047">
    <property type="component" value="Unassembled WGS sequence"/>
</dbReference>
<sequence length="270" mass="30556">MGKFFSLDSPFVAGLTRLADVMWLNVLTLIFAVPLIIEQVLILGPAVSPLMTEGGQFSYDIFVAAVMWAWIIGIPLSAICGPACTAMHYVVLKMVREEDSYVTKSFFKSFKENFRQGIILQVIKFFVGGMLILDFLILRSRGGLYRYVVFAMFVFLYMVGLYIFPLLSKFENTVVKTVKNAFILTIVALPRSLGMAFVSLLPLLLAYFFDMKFIPIYVLVGIAGPAYLCAMLYNPTFKRFEPQEDEVSEEEEMNAAIRKLDDLDEEKKGE</sequence>
<keyword evidence="1" id="KW-0812">Transmembrane</keyword>
<feature type="transmembrane region" description="Helical" evidence="1">
    <location>
        <begin position="118"/>
        <end position="138"/>
    </location>
</feature>
<proteinExistence type="predicted"/>
<feature type="transmembrane region" description="Helical" evidence="1">
    <location>
        <begin position="180"/>
        <end position="208"/>
    </location>
</feature>
<feature type="transmembrane region" description="Helical" evidence="1">
    <location>
        <begin position="214"/>
        <end position="233"/>
    </location>
</feature>
<dbReference type="Pfam" id="PF04854">
    <property type="entry name" value="DUF624"/>
    <property type="match status" value="1"/>
</dbReference>
<dbReference type="InterPro" id="IPR006938">
    <property type="entry name" value="DUF624"/>
</dbReference>
<evidence type="ECO:0000256" key="1">
    <source>
        <dbReference type="SAM" id="Phobius"/>
    </source>
</evidence>
<organism evidence="2 3">
    <name type="scientific">Butyrivibrio hungatei</name>
    <dbReference type="NCBI Taxonomy" id="185008"/>
    <lineage>
        <taxon>Bacteria</taxon>
        <taxon>Bacillati</taxon>
        <taxon>Bacillota</taxon>
        <taxon>Clostridia</taxon>
        <taxon>Lachnospirales</taxon>
        <taxon>Lachnospiraceae</taxon>
        <taxon>Butyrivibrio</taxon>
    </lineage>
</organism>
<feature type="transmembrane region" description="Helical" evidence="1">
    <location>
        <begin position="144"/>
        <end position="168"/>
    </location>
</feature>
<keyword evidence="3" id="KW-1185">Reference proteome</keyword>
<name>A0A1G5F9D8_9FIRM</name>
<dbReference type="RefSeq" id="WP_074462782.1">
    <property type="nucleotide sequence ID" value="NZ_FMUR01000014.1"/>
</dbReference>
<evidence type="ECO:0000313" key="2">
    <source>
        <dbReference type="EMBL" id="SCY35876.1"/>
    </source>
</evidence>